<reference evidence="3 4" key="1">
    <citation type="journal article" name="Sci. Rep.">
        <title>Genome-scale phylogenetic analyses confirm Olpidium as the closest living zoosporic fungus to the non-flagellated, terrestrial fungi.</title>
        <authorList>
            <person name="Chang Y."/>
            <person name="Rochon D."/>
            <person name="Sekimoto S."/>
            <person name="Wang Y."/>
            <person name="Chovatia M."/>
            <person name="Sandor L."/>
            <person name="Salamov A."/>
            <person name="Grigoriev I.V."/>
            <person name="Stajich J.E."/>
            <person name="Spatafora J.W."/>
        </authorList>
    </citation>
    <scope>NUCLEOTIDE SEQUENCE [LARGE SCALE GENOMIC DNA]</scope>
    <source>
        <strain evidence="3">S191</strain>
    </source>
</reference>
<keyword evidence="2" id="KW-0802">TPR repeat</keyword>
<dbReference type="GO" id="GO:0005879">
    <property type="term" value="C:axonemal microtubule"/>
    <property type="evidence" value="ECO:0007669"/>
    <property type="project" value="TreeGrafter"/>
</dbReference>
<gene>
    <name evidence="3" type="ORF">BJ554DRAFT_3211</name>
</gene>
<dbReference type="EMBL" id="JAEFCI010000153">
    <property type="protein sequence ID" value="KAG5463732.1"/>
    <property type="molecule type" value="Genomic_DNA"/>
</dbReference>
<sequence>MAAPYSSYGLPPSTAWHTQSTVQAPVAEGKYTQTVYTAIREGRYANAIKILSGEIQSGKWVTQPTAAGGLSDPAVRSLAGSGAMGARAAWSLLGYCMYMQQDWAGASGCATELSKDTPRTFSLLQLSADPELALVLGICRSHVSTSYEKLARLYPDVEEYRLYYAQCLHKSGDYAQAQKACLAVDGPELSSKVSKLQAAIKYETNDLVSCKILVEQGSKDDTDTVVNQGCLLYKVPQMLTVAVVVLLLHKAVVLAALCENLLWALCKDGRYEEAIIRFNEAVKLAGSSPELSYNVALCYYHLRQNALALKHIADIIERAVKEHPGEA</sequence>
<dbReference type="Proteomes" id="UP000673691">
    <property type="component" value="Unassembled WGS sequence"/>
</dbReference>
<comment type="caution">
    <text evidence="3">The sequence shown here is derived from an EMBL/GenBank/DDBJ whole genome shotgun (WGS) entry which is preliminary data.</text>
</comment>
<keyword evidence="4" id="KW-1185">Reference proteome</keyword>
<dbReference type="InterPro" id="IPR011990">
    <property type="entry name" value="TPR-like_helical_dom_sf"/>
</dbReference>
<evidence type="ECO:0000313" key="4">
    <source>
        <dbReference type="Proteomes" id="UP000673691"/>
    </source>
</evidence>
<dbReference type="Gene3D" id="1.25.40.10">
    <property type="entry name" value="Tetratricopeptide repeat domain"/>
    <property type="match status" value="2"/>
</dbReference>
<dbReference type="AlphaFoldDB" id="A0A8H8DMW6"/>
<dbReference type="GO" id="GO:0042073">
    <property type="term" value="P:intraciliary transport"/>
    <property type="evidence" value="ECO:0007669"/>
    <property type="project" value="TreeGrafter"/>
</dbReference>
<dbReference type="GO" id="GO:0120170">
    <property type="term" value="F:intraciliary transport particle B binding"/>
    <property type="evidence" value="ECO:0007669"/>
    <property type="project" value="TreeGrafter"/>
</dbReference>
<evidence type="ECO:0000256" key="2">
    <source>
        <dbReference type="ARBA" id="ARBA00022803"/>
    </source>
</evidence>
<accession>A0A8H8DMW6</accession>
<dbReference type="OrthoDB" id="10249577at2759"/>
<dbReference type="Pfam" id="PF13432">
    <property type="entry name" value="TPR_16"/>
    <property type="match status" value="1"/>
</dbReference>
<organism evidence="3 4">
    <name type="scientific">Olpidium bornovanus</name>
    <dbReference type="NCBI Taxonomy" id="278681"/>
    <lineage>
        <taxon>Eukaryota</taxon>
        <taxon>Fungi</taxon>
        <taxon>Fungi incertae sedis</taxon>
        <taxon>Olpidiomycota</taxon>
        <taxon>Olpidiomycotina</taxon>
        <taxon>Olpidiomycetes</taxon>
        <taxon>Olpidiales</taxon>
        <taxon>Olpidiaceae</taxon>
        <taxon>Olpidium</taxon>
    </lineage>
</organism>
<proteinExistence type="predicted"/>
<dbReference type="SUPFAM" id="SSF48452">
    <property type="entry name" value="TPR-like"/>
    <property type="match status" value="1"/>
</dbReference>
<name>A0A8H8DMW6_9FUNG</name>
<keyword evidence="1" id="KW-0677">Repeat</keyword>
<dbReference type="PANTHER" id="PTHR20931">
    <property type="entry name" value="TETRATRICOPEPTIDE REPEAT PROTEIN 30"/>
    <property type="match status" value="1"/>
</dbReference>
<dbReference type="PANTHER" id="PTHR20931:SF0">
    <property type="entry name" value="TETRATRICOPEPTIDE REPEAT PROTEIN 30"/>
    <property type="match status" value="1"/>
</dbReference>
<evidence type="ECO:0000256" key="1">
    <source>
        <dbReference type="ARBA" id="ARBA00022737"/>
    </source>
</evidence>
<evidence type="ECO:0000313" key="3">
    <source>
        <dbReference type="EMBL" id="KAG5463732.1"/>
    </source>
</evidence>
<protein>
    <submittedName>
        <fullName evidence="3">Uncharacterized protein</fullName>
    </submittedName>
</protein>
<dbReference type="InterPro" id="IPR039941">
    <property type="entry name" value="TT30"/>
</dbReference>
<dbReference type="GO" id="GO:0030992">
    <property type="term" value="C:intraciliary transport particle B"/>
    <property type="evidence" value="ECO:0007669"/>
    <property type="project" value="TreeGrafter"/>
</dbReference>